<dbReference type="OrthoDB" id="206796at2759"/>
<dbReference type="Gramene" id="PSAT_LOCUS22201_t1">
    <property type="protein sequence ID" value="CAL5203108.1"/>
    <property type="gene ID" value="PSAT_LOCUS22201"/>
</dbReference>
<dbReference type="EMBL" id="JAMSHJ010000005">
    <property type="protein sequence ID" value="KAI5407524.1"/>
    <property type="molecule type" value="Genomic_DNA"/>
</dbReference>
<evidence type="ECO:0000313" key="2">
    <source>
        <dbReference type="Proteomes" id="UP001058974"/>
    </source>
</evidence>
<dbReference type="Gramene" id="Psat05G0369000-T1">
    <property type="protein sequence ID" value="KAI5407524.1"/>
    <property type="gene ID" value="KIW84_053690"/>
</dbReference>
<proteinExistence type="predicted"/>
<keyword evidence="2" id="KW-1185">Reference proteome</keyword>
<name>A0A9D4WTE1_PEA</name>
<dbReference type="Proteomes" id="UP001058974">
    <property type="component" value="Chromosome 5"/>
</dbReference>
<sequence>MWPICLLFNKILKTGDEREIKGENLKVIEPYLFQNLSCNIDSNPPSLRRSLFIEVPHINQIYTWDCGLACVVMVLKTIGVNNFDIQALADLCCTNSIWTVDLAYLLQRFSVTFSYLTVTLGANPNYCGESFYKEELPNDLVRVDTLFQDAMEAGIDIQCRSLSEEEISFLILSGKYLAIALVDHNKLSNAWQDVHVAGVFSNNSDYTGHYVLICGFDAGADMFEIRDPASSRKHKRISSKSLEEARKAFGTDEDILLISLEKSKNDHQPSLHLPIDSTTDS</sequence>
<dbReference type="AlphaFoldDB" id="A0A9D4WTE1"/>
<accession>A0A9D4WTE1</accession>
<dbReference type="PANTHER" id="PTHR31400:SF1">
    <property type="entry name" value="PROTEIN GUCD1"/>
    <property type="match status" value="1"/>
</dbReference>
<dbReference type="Gene3D" id="3.90.70.10">
    <property type="entry name" value="Cysteine proteinases"/>
    <property type="match status" value="1"/>
</dbReference>
<dbReference type="InterPro" id="IPR018616">
    <property type="entry name" value="GUCD1"/>
</dbReference>
<evidence type="ECO:0000313" key="1">
    <source>
        <dbReference type="EMBL" id="KAI5407524.1"/>
    </source>
</evidence>
<reference evidence="1 2" key="1">
    <citation type="journal article" date="2022" name="Nat. Genet.">
        <title>Improved pea reference genome and pan-genome highlight genomic features and evolutionary characteristics.</title>
        <authorList>
            <person name="Yang T."/>
            <person name="Liu R."/>
            <person name="Luo Y."/>
            <person name="Hu S."/>
            <person name="Wang D."/>
            <person name="Wang C."/>
            <person name="Pandey M.K."/>
            <person name="Ge S."/>
            <person name="Xu Q."/>
            <person name="Li N."/>
            <person name="Li G."/>
            <person name="Huang Y."/>
            <person name="Saxena R.K."/>
            <person name="Ji Y."/>
            <person name="Li M."/>
            <person name="Yan X."/>
            <person name="He Y."/>
            <person name="Liu Y."/>
            <person name="Wang X."/>
            <person name="Xiang C."/>
            <person name="Varshney R.K."/>
            <person name="Ding H."/>
            <person name="Gao S."/>
            <person name="Zong X."/>
        </authorList>
    </citation>
    <scope>NUCLEOTIDE SEQUENCE [LARGE SCALE GENOMIC DNA]</scope>
    <source>
        <strain evidence="1 2">cv. Zhongwan 6</strain>
    </source>
</reference>
<comment type="caution">
    <text evidence="1">The sequence shown here is derived from an EMBL/GenBank/DDBJ whole genome shotgun (WGS) entry which is preliminary data.</text>
</comment>
<protein>
    <submittedName>
        <fullName evidence="1">Guanylyl cyclase 1</fullName>
    </submittedName>
</protein>
<dbReference type="GO" id="GO:0004383">
    <property type="term" value="F:guanylate cyclase activity"/>
    <property type="evidence" value="ECO:0007669"/>
    <property type="project" value="EnsemblPlants"/>
</dbReference>
<dbReference type="PANTHER" id="PTHR31400">
    <property type="entry name" value="GUANYLYL CYCLASE DOMAIN CONTAINING PROTEIN 1 GUCD1"/>
    <property type="match status" value="1"/>
</dbReference>
<dbReference type="Pfam" id="PF09778">
    <property type="entry name" value="Guanylate_cyc_2"/>
    <property type="match status" value="1"/>
</dbReference>
<organism evidence="1 2">
    <name type="scientific">Pisum sativum</name>
    <name type="common">Garden pea</name>
    <name type="synonym">Lathyrus oleraceus</name>
    <dbReference type="NCBI Taxonomy" id="3888"/>
    <lineage>
        <taxon>Eukaryota</taxon>
        <taxon>Viridiplantae</taxon>
        <taxon>Streptophyta</taxon>
        <taxon>Embryophyta</taxon>
        <taxon>Tracheophyta</taxon>
        <taxon>Spermatophyta</taxon>
        <taxon>Magnoliopsida</taxon>
        <taxon>eudicotyledons</taxon>
        <taxon>Gunneridae</taxon>
        <taxon>Pentapetalae</taxon>
        <taxon>rosids</taxon>
        <taxon>fabids</taxon>
        <taxon>Fabales</taxon>
        <taxon>Fabaceae</taxon>
        <taxon>Papilionoideae</taxon>
        <taxon>50 kb inversion clade</taxon>
        <taxon>NPAAA clade</taxon>
        <taxon>Hologalegina</taxon>
        <taxon>IRL clade</taxon>
        <taxon>Fabeae</taxon>
        <taxon>Lathyrus</taxon>
    </lineage>
</organism>
<gene>
    <name evidence="1" type="ORF">KIW84_053690</name>
</gene>